<dbReference type="PANTHER" id="PTHR33678">
    <property type="entry name" value="BLL1576 PROTEIN"/>
    <property type="match status" value="1"/>
</dbReference>
<dbReference type="InterPro" id="IPR004291">
    <property type="entry name" value="Transposase_IS66_central"/>
</dbReference>
<dbReference type="PANTHER" id="PTHR33678:SF1">
    <property type="entry name" value="BLL1576 PROTEIN"/>
    <property type="match status" value="1"/>
</dbReference>
<dbReference type="Proteomes" id="UP000250744">
    <property type="component" value="Unassembled WGS sequence"/>
</dbReference>
<dbReference type="EMBL" id="QKRX01000050">
    <property type="protein sequence ID" value="RAU16395.1"/>
    <property type="molecule type" value="Genomic_DNA"/>
</dbReference>
<protein>
    <submittedName>
        <fullName evidence="2">IS66 family transposase</fullName>
    </submittedName>
</protein>
<evidence type="ECO:0000313" key="2">
    <source>
        <dbReference type="EMBL" id="RAU16395.1"/>
    </source>
</evidence>
<accession>A0A364NHN2</accession>
<gene>
    <name evidence="2" type="ORF">DN062_18445</name>
</gene>
<feature type="domain" description="Transposase IS66 central" evidence="1">
    <location>
        <begin position="68"/>
        <end position="177"/>
    </location>
</feature>
<keyword evidence="3" id="KW-1185">Reference proteome</keyword>
<dbReference type="InterPro" id="IPR052344">
    <property type="entry name" value="Transposase-related"/>
</dbReference>
<feature type="non-terminal residue" evidence="2">
    <location>
        <position position="178"/>
    </location>
</feature>
<evidence type="ECO:0000259" key="1">
    <source>
        <dbReference type="Pfam" id="PF03050"/>
    </source>
</evidence>
<name>A0A364NHN2_9GAMM</name>
<dbReference type="AlphaFoldDB" id="A0A364NHN2"/>
<reference evidence="2 3" key="1">
    <citation type="submission" date="2018-06" db="EMBL/GenBank/DDBJ databases">
        <title>Nitrincola tibetense sp. nov., isolated from Lake XuguoCo on Tibetan Plateau.</title>
        <authorList>
            <person name="Xing P."/>
        </authorList>
    </citation>
    <scope>NUCLEOTIDE SEQUENCE [LARGE SCALE GENOMIC DNA]</scope>
    <source>
        <strain evidence="3">xg18</strain>
    </source>
</reference>
<dbReference type="Pfam" id="PF03050">
    <property type="entry name" value="DDE_Tnp_IS66"/>
    <property type="match status" value="1"/>
</dbReference>
<sequence>MKVISLSTPELEGPDADQFEVIGTKSTFRLAQRPSSYVVLQYDRPIIKRKGAKQPLPSPVPFNVLDRSFADVSLLVGLLVDKFLYHLPLYRQHQRMGHSGITTSRTTLTTLTQRPIELLRPIVEAQLANILRSKVLAMDETPIKAGKATKGKLKQSWFWPLYGDQDEVVFTFSSSRGR</sequence>
<dbReference type="OrthoDB" id="9800877at2"/>
<evidence type="ECO:0000313" key="3">
    <source>
        <dbReference type="Proteomes" id="UP000250744"/>
    </source>
</evidence>
<organism evidence="2 3">
    <name type="scientific">Nitrincola tibetensis</name>
    <dbReference type="NCBI Taxonomy" id="2219697"/>
    <lineage>
        <taxon>Bacteria</taxon>
        <taxon>Pseudomonadati</taxon>
        <taxon>Pseudomonadota</taxon>
        <taxon>Gammaproteobacteria</taxon>
        <taxon>Oceanospirillales</taxon>
        <taxon>Oceanospirillaceae</taxon>
        <taxon>Nitrincola</taxon>
    </lineage>
</organism>
<proteinExistence type="predicted"/>
<comment type="caution">
    <text evidence="2">The sequence shown here is derived from an EMBL/GenBank/DDBJ whole genome shotgun (WGS) entry which is preliminary data.</text>
</comment>